<feature type="signal peptide" evidence="1">
    <location>
        <begin position="1"/>
        <end position="23"/>
    </location>
</feature>
<dbReference type="AlphaFoldDB" id="A0A3G5BID7"/>
<evidence type="ECO:0000313" key="2">
    <source>
        <dbReference type="EMBL" id="AYV99549.1"/>
    </source>
</evidence>
<accession>A0A3G5BID7</accession>
<reference evidence="2" key="1">
    <citation type="journal article" date="2018" name="Toxins">
        <title>Buzz kill: function and proteomic composition of venom from the giant assassin fly Dolopus genitalis (Diptera: Asilidae).</title>
        <authorList>
            <person name="Walker A.A."/>
            <person name="Dobson J."/>
            <person name="Jin J."/>
            <person name="Robinson S.D."/>
            <person name="Herzig V."/>
            <person name="Vetter I."/>
            <person name="King G.F."/>
            <person name="Fry B.G."/>
        </authorList>
    </citation>
    <scope>NUCLEOTIDE SEQUENCE</scope>
    <source>
        <strain evidence="2">U-Asilidin1-Dg28</strain>
        <tissue evidence="2">Venom/thoracic glands</tissue>
    </source>
</reference>
<keyword evidence="1" id="KW-0732">Signal</keyword>
<protein>
    <submittedName>
        <fullName evidence="2">Venom polypeptide</fullName>
    </submittedName>
</protein>
<organism evidence="2">
    <name type="scientific">Dolopus genitalis</name>
    <name type="common">Giant Australian assassin fly</name>
    <name type="synonym">Asilus genitalis</name>
    <dbReference type="NCBI Taxonomy" id="2488630"/>
    <lineage>
        <taxon>Eukaryota</taxon>
        <taxon>Metazoa</taxon>
        <taxon>Ecdysozoa</taxon>
        <taxon>Arthropoda</taxon>
        <taxon>Hexapoda</taxon>
        <taxon>Insecta</taxon>
        <taxon>Pterygota</taxon>
        <taxon>Neoptera</taxon>
        <taxon>Endopterygota</taxon>
        <taxon>Diptera</taxon>
        <taxon>Brachycera</taxon>
        <taxon>Muscomorpha</taxon>
        <taxon>Asiloidea</taxon>
        <taxon>Asilidae</taxon>
        <taxon>Asilinae</taxon>
        <taxon>Dolopus</taxon>
    </lineage>
</organism>
<name>A0A3G5BID7_DOLGE</name>
<evidence type="ECO:0000256" key="1">
    <source>
        <dbReference type="SAM" id="SignalP"/>
    </source>
</evidence>
<dbReference type="EMBL" id="MK075146">
    <property type="protein sequence ID" value="AYV99549.1"/>
    <property type="molecule type" value="mRNA"/>
</dbReference>
<feature type="chain" id="PRO_5018024511" evidence="1">
    <location>
        <begin position="24"/>
        <end position="55"/>
    </location>
</feature>
<proteinExistence type="evidence at transcript level"/>
<sequence>MANFLNIFLIITLLCGALYGANASYRCVPRGGYCFNGSTLKCCRGVTTCINNRCR</sequence>